<dbReference type="PANTHER" id="PTHR43236:SF2">
    <property type="entry name" value="BLL0069 PROTEIN"/>
    <property type="match status" value="1"/>
</dbReference>
<protein>
    <recommendedName>
        <fullName evidence="1">IrrE N-terminal-like domain-containing protein</fullName>
    </recommendedName>
</protein>
<dbReference type="AlphaFoldDB" id="A0A1Y0IKY7"/>
<dbReference type="InterPro" id="IPR052345">
    <property type="entry name" value="Rad_response_metalloprotease"/>
</dbReference>
<evidence type="ECO:0000313" key="2">
    <source>
        <dbReference type="EMBL" id="ARU60940.1"/>
    </source>
</evidence>
<dbReference type="KEGG" id="tum:CBW65_07475"/>
<dbReference type="EMBL" id="CP021434">
    <property type="protein sequence ID" value="ARU60940.1"/>
    <property type="molecule type" value="Genomic_DNA"/>
</dbReference>
<gene>
    <name evidence="2" type="ORF">CBW65_07475</name>
</gene>
<name>A0A1Y0IKY7_9BACL</name>
<dbReference type="Proteomes" id="UP000195437">
    <property type="component" value="Chromosome"/>
</dbReference>
<organism evidence="2 3">
    <name type="scientific">Tumebacillus avium</name>
    <dbReference type="NCBI Taxonomy" id="1903704"/>
    <lineage>
        <taxon>Bacteria</taxon>
        <taxon>Bacillati</taxon>
        <taxon>Bacillota</taxon>
        <taxon>Bacilli</taxon>
        <taxon>Bacillales</taxon>
        <taxon>Alicyclobacillaceae</taxon>
        <taxon>Tumebacillus</taxon>
    </lineage>
</organism>
<sequence length="175" mass="20158">MRLDLVEKRAYKLLEELKINQLPIPVEKIAKKLGIEIHEEEFENELSGVLYRDQNQVVIGVNKLHHEKRKRFTIAHEIGHFILHKGNPIHIDKEFFVNFRDATSSQATNIEEIEANTFAAALLMPKELVKKELANIAVDGIDPFQEETEIISELSRKFRVSHQSLCIRLGKLGLL</sequence>
<dbReference type="RefSeq" id="WP_087456326.1">
    <property type="nucleotide sequence ID" value="NZ_CP021434.1"/>
</dbReference>
<dbReference type="OrthoDB" id="9816277at2"/>
<proteinExistence type="predicted"/>
<dbReference type="PANTHER" id="PTHR43236">
    <property type="entry name" value="ANTITOXIN HIGA1"/>
    <property type="match status" value="1"/>
</dbReference>
<reference evidence="3" key="1">
    <citation type="submission" date="2017-05" db="EMBL/GenBank/DDBJ databases">
        <authorList>
            <person name="Sung H."/>
        </authorList>
    </citation>
    <scope>NUCLEOTIDE SEQUENCE [LARGE SCALE GENOMIC DNA]</scope>
    <source>
        <strain evidence="3">AR23208</strain>
    </source>
</reference>
<keyword evidence="3" id="KW-1185">Reference proteome</keyword>
<dbReference type="Pfam" id="PF06114">
    <property type="entry name" value="Peptidase_M78"/>
    <property type="match status" value="1"/>
</dbReference>
<evidence type="ECO:0000313" key="3">
    <source>
        <dbReference type="Proteomes" id="UP000195437"/>
    </source>
</evidence>
<dbReference type="InterPro" id="IPR010359">
    <property type="entry name" value="IrrE_HExxH"/>
</dbReference>
<accession>A0A1Y0IKY7</accession>
<evidence type="ECO:0000259" key="1">
    <source>
        <dbReference type="Pfam" id="PF06114"/>
    </source>
</evidence>
<feature type="domain" description="IrrE N-terminal-like" evidence="1">
    <location>
        <begin position="30"/>
        <end position="169"/>
    </location>
</feature>
<dbReference type="Gene3D" id="1.10.10.2910">
    <property type="match status" value="1"/>
</dbReference>